<comment type="caution">
    <text evidence="2">The sequence shown here is derived from an EMBL/GenBank/DDBJ whole genome shotgun (WGS) entry which is preliminary data.</text>
</comment>
<dbReference type="EMBL" id="JAVFWL010000006">
    <property type="protein sequence ID" value="KAK6763449.1"/>
    <property type="molecule type" value="Genomic_DNA"/>
</dbReference>
<evidence type="ECO:0000313" key="3">
    <source>
        <dbReference type="Proteomes" id="UP001303046"/>
    </source>
</evidence>
<evidence type="ECO:0000256" key="1">
    <source>
        <dbReference type="SAM" id="MobiDB-lite"/>
    </source>
</evidence>
<protein>
    <submittedName>
        <fullName evidence="2">Uncharacterized protein</fullName>
    </submittedName>
</protein>
<reference evidence="2 3" key="1">
    <citation type="submission" date="2023-08" db="EMBL/GenBank/DDBJ databases">
        <title>A Necator americanus chromosomal reference genome.</title>
        <authorList>
            <person name="Ilik V."/>
            <person name="Petrzelkova K.J."/>
            <person name="Pardy F."/>
            <person name="Fuh T."/>
            <person name="Niatou-Singa F.S."/>
            <person name="Gouil Q."/>
            <person name="Baker L."/>
            <person name="Ritchie M.E."/>
            <person name="Jex A.R."/>
            <person name="Gazzola D."/>
            <person name="Li H."/>
            <person name="Toshio Fujiwara R."/>
            <person name="Zhan B."/>
            <person name="Aroian R.V."/>
            <person name="Pafco B."/>
            <person name="Schwarz E.M."/>
        </authorList>
    </citation>
    <scope>NUCLEOTIDE SEQUENCE [LARGE SCALE GENOMIC DNA]</scope>
    <source>
        <strain evidence="2 3">Aroian</strain>
        <tissue evidence="2">Whole animal</tissue>
    </source>
</reference>
<evidence type="ECO:0000313" key="2">
    <source>
        <dbReference type="EMBL" id="KAK6763449.1"/>
    </source>
</evidence>
<proteinExistence type="predicted"/>
<gene>
    <name evidence="2" type="primary">Necator_chrX.g24117</name>
    <name evidence="2" type="ORF">RB195_023952</name>
</gene>
<sequence length="143" mass="16277">MGRIGGPAPDSYKMEREGTNSVGIVRHSAAVTLCACRKRNVAQHRLDAPLYYYGTAEEVNSGSREKRLRRRLRGQLQKDRENEGQQERRSLKRPLNTANRVAVGEATLPIWRHHFKTLLNRQAPSDPELEHVDIPTDAINEEP</sequence>
<feature type="region of interest" description="Disordered" evidence="1">
    <location>
        <begin position="59"/>
        <end position="98"/>
    </location>
</feature>
<keyword evidence="3" id="KW-1185">Reference proteome</keyword>
<dbReference type="Proteomes" id="UP001303046">
    <property type="component" value="Unassembled WGS sequence"/>
</dbReference>
<organism evidence="2 3">
    <name type="scientific">Necator americanus</name>
    <name type="common">Human hookworm</name>
    <dbReference type="NCBI Taxonomy" id="51031"/>
    <lineage>
        <taxon>Eukaryota</taxon>
        <taxon>Metazoa</taxon>
        <taxon>Ecdysozoa</taxon>
        <taxon>Nematoda</taxon>
        <taxon>Chromadorea</taxon>
        <taxon>Rhabditida</taxon>
        <taxon>Rhabditina</taxon>
        <taxon>Rhabditomorpha</taxon>
        <taxon>Strongyloidea</taxon>
        <taxon>Ancylostomatidae</taxon>
        <taxon>Bunostominae</taxon>
        <taxon>Necator</taxon>
    </lineage>
</organism>
<feature type="compositionally biased region" description="Basic and acidic residues" evidence="1">
    <location>
        <begin position="76"/>
        <end position="89"/>
    </location>
</feature>
<feature type="region of interest" description="Disordered" evidence="1">
    <location>
        <begin position="121"/>
        <end position="143"/>
    </location>
</feature>
<name>A0ABR1ELD4_NECAM</name>
<accession>A0ABR1ELD4</accession>